<dbReference type="InterPro" id="IPR013321">
    <property type="entry name" value="Arc_rbn_hlx_hlx"/>
</dbReference>
<dbReference type="RefSeq" id="WP_143127875.1">
    <property type="nucleotide sequence ID" value="NZ_VJMG01000101.1"/>
</dbReference>
<dbReference type="GO" id="GO:0006355">
    <property type="term" value="P:regulation of DNA-templated transcription"/>
    <property type="evidence" value="ECO:0007669"/>
    <property type="project" value="InterPro"/>
</dbReference>
<dbReference type="Pfam" id="PF01402">
    <property type="entry name" value="RHH_1"/>
    <property type="match status" value="1"/>
</dbReference>
<keyword evidence="3" id="KW-1185">Reference proteome</keyword>
<evidence type="ECO:0000313" key="2">
    <source>
        <dbReference type="EMBL" id="TRL31115.1"/>
    </source>
</evidence>
<dbReference type="EMBL" id="VJMG01000101">
    <property type="protein sequence ID" value="TRL31115.1"/>
    <property type="molecule type" value="Genomic_DNA"/>
</dbReference>
<name>A0A549SNB0_9HYPH</name>
<feature type="domain" description="Ribbon-helix-helix protein CopG" evidence="1">
    <location>
        <begin position="2"/>
        <end position="40"/>
    </location>
</feature>
<organism evidence="2 3">
    <name type="scientific">Rhizobium straminoryzae</name>
    <dbReference type="NCBI Taxonomy" id="1387186"/>
    <lineage>
        <taxon>Bacteria</taxon>
        <taxon>Pseudomonadati</taxon>
        <taxon>Pseudomonadota</taxon>
        <taxon>Alphaproteobacteria</taxon>
        <taxon>Hyphomicrobiales</taxon>
        <taxon>Rhizobiaceae</taxon>
        <taxon>Rhizobium/Agrobacterium group</taxon>
        <taxon>Rhizobium</taxon>
    </lineage>
</organism>
<comment type="caution">
    <text evidence="2">The sequence shown here is derived from an EMBL/GenBank/DDBJ whole genome shotgun (WGS) entry which is preliminary data.</text>
</comment>
<dbReference type="Proteomes" id="UP000316801">
    <property type="component" value="Unassembled WGS sequence"/>
</dbReference>
<proteinExistence type="predicted"/>
<gene>
    <name evidence="2" type="ORF">FNA46_24590</name>
</gene>
<dbReference type="AlphaFoldDB" id="A0A549SNB0"/>
<protein>
    <submittedName>
        <fullName evidence="2">Ribbon-helix-helix protein, CopG family</fullName>
    </submittedName>
</protein>
<evidence type="ECO:0000259" key="1">
    <source>
        <dbReference type="Pfam" id="PF01402"/>
    </source>
</evidence>
<dbReference type="Gene3D" id="1.10.1220.10">
    <property type="entry name" value="Met repressor-like"/>
    <property type="match status" value="1"/>
</dbReference>
<accession>A0A549SNB0</accession>
<dbReference type="CDD" id="cd21631">
    <property type="entry name" value="RHH_CopG_NikR-like"/>
    <property type="match status" value="1"/>
</dbReference>
<sequence>MRTLIDLEDKAVAALDRLAREENVSRSALIREAVADLLQRREKPRMETAFGLWAGSDREVDGVAYQRSLREEW</sequence>
<dbReference type="InterPro" id="IPR010985">
    <property type="entry name" value="Ribbon_hlx_hlx"/>
</dbReference>
<dbReference type="InterPro" id="IPR002145">
    <property type="entry name" value="CopG"/>
</dbReference>
<reference evidence="2 3" key="1">
    <citation type="submission" date="2019-07" db="EMBL/GenBank/DDBJ databases">
        <title>Ln-dependent methylotrophs.</title>
        <authorList>
            <person name="Tani A."/>
        </authorList>
    </citation>
    <scope>NUCLEOTIDE SEQUENCE [LARGE SCALE GENOMIC DNA]</scope>
    <source>
        <strain evidence="2 3">SM12</strain>
    </source>
</reference>
<dbReference type="SUPFAM" id="SSF47598">
    <property type="entry name" value="Ribbon-helix-helix"/>
    <property type="match status" value="1"/>
</dbReference>
<evidence type="ECO:0000313" key="3">
    <source>
        <dbReference type="Proteomes" id="UP000316801"/>
    </source>
</evidence>